<evidence type="ECO:0000313" key="2">
    <source>
        <dbReference type="EnsemblMetazoa" id="RPRC010163-PA"/>
    </source>
</evidence>
<name>T1I1J3_RHOPR</name>
<accession>T1I1J3</accession>
<organism evidence="2 3">
    <name type="scientific">Rhodnius prolixus</name>
    <name type="common">Triatomid bug</name>
    <dbReference type="NCBI Taxonomy" id="13249"/>
    <lineage>
        <taxon>Eukaryota</taxon>
        <taxon>Metazoa</taxon>
        <taxon>Ecdysozoa</taxon>
        <taxon>Arthropoda</taxon>
        <taxon>Hexapoda</taxon>
        <taxon>Insecta</taxon>
        <taxon>Pterygota</taxon>
        <taxon>Neoptera</taxon>
        <taxon>Paraneoptera</taxon>
        <taxon>Hemiptera</taxon>
        <taxon>Heteroptera</taxon>
        <taxon>Panheteroptera</taxon>
        <taxon>Cimicomorpha</taxon>
        <taxon>Reduviidae</taxon>
        <taxon>Triatominae</taxon>
        <taxon>Rhodnius</taxon>
    </lineage>
</organism>
<evidence type="ECO:0000256" key="1">
    <source>
        <dbReference type="SAM" id="MobiDB-lite"/>
    </source>
</evidence>
<feature type="region of interest" description="Disordered" evidence="1">
    <location>
        <begin position="54"/>
        <end position="132"/>
    </location>
</feature>
<keyword evidence="3" id="KW-1185">Reference proteome</keyword>
<dbReference type="VEuPathDB" id="VectorBase:RPRC010163"/>
<sequence length="132" mass="14623">MAQIITKKLNPNLFNSLRLLAKNEIQSDVLSAALTKKKAKYDLLTMTKRFASGCGGCSNREPPKKDKCKSKKKSCSPQCPLDRDLTKATCPQPTRPPQPESCKQKFQYKKQNKCPTPCSSAQSSSNKGEKPC</sequence>
<evidence type="ECO:0000313" key="3">
    <source>
        <dbReference type="Proteomes" id="UP000015103"/>
    </source>
</evidence>
<proteinExistence type="predicted"/>
<dbReference type="EMBL" id="ACPB03005176">
    <property type="status" value="NOT_ANNOTATED_CDS"/>
    <property type="molecule type" value="Genomic_DNA"/>
</dbReference>
<protein>
    <submittedName>
        <fullName evidence="2">Uncharacterized protein</fullName>
    </submittedName>
</protein>
<dbReference type="AlphaFoldDB" id="T1I1J3"/>
<dbReference type="Proteomes" id="UP000015103">
    <property type="component" value="Unassembled WGS sequence"/>
</dbReference>
<reference evidence="2" key="1">
    <citation type="submission" date="2015-05" db="UniProtKB">
        <authorList>
            <consortium name="EnsemblMetazoa"/>
        </authorList>
    </citation>
    <scope>IDENTIFICATION</scope>
</reference>
<dbReference type="EnsemblMetazoa" id="RPRC010163-RA">
    <property type="protein sequence ID" value="RPRC010163-PA"/>
    <property type="gene ID" value="RPRC010163"/>
</dbReference>
<feature type="compositionally biased region" description="Polar residues" evidence="1">
    <location>
        <begin position="113"/>
        <end position="126"/>
    </location>
</feature>
<dbReference type="HOGENOM" id="CLU_1919660_0_0_1"/>
<dbReference type="InParanoid" id="T1I1J3"/>